<evidence type="ECO:0000259" key="3">
    <source>
        <dbReference type="Pfam" id="PF20151"/>
    </source>
</evidence>
<sequence>MSLATSSNSFSSYSIIASVTVLVYDVLLLLPTEINYVWLPRPVHRLLLLFALNRYLPLIDAAIAINWLLRKPSAAQCRQLSFIRGALAALGIFISQVILMIRTYAIWNRHRVVFWCFIGIGIFSFVPGVVGLGIKLKTSQCGLLVIRDSRELIIISFAVVGPFDHPGCLSHSSKVANLIYVPVLVSETIIASLTLVKGVQHLRRSSHPFLTELYISGMLFYACLLLITLVNILVPMWAPGVALFLSPFQVNLHSILSNRIVLLILKQRRTYRRYPTEELSTGDIELSDITSDGPGSRNDVKNAPGIMSGPDGRIQSTVEITYA</sequence>
<dbReference type="Pfam" id="PF20151">
    <property type="entry name" value="DUF6533"/>
    <property type="match status" value="1"/>
</dbReference>
<feature type="transmembrane region" description="Helical" evidence="2">
    <location>
        <begin position="46"/>
        <end position="69"/>
    </location>
</feature>
<feature type="transmembrane region" description="Helical" evidence="2">
    <location>
        <begin position="244"/>
        <end position="265"/>
    </location>
</feature>
<evidence type="ECO:0000313" key="4">
    <source>
        <dbReference type="EMBL" id="SJL06787.1"/>
    </source>
</evidence>
<feature type="transmembrane region" description="Helical" evidence="2">
    <location>
        <begin position="219"/>
        <end position="238"/>
    </location>
</feature>
<feature type="transmembrane region" description="Helical" evidence="2">
    <location>
        <begin position="112"/>
        <end position="134"/>
    </location>
</feature>
<dbReference type="OMA" id="FWIVSST"/>
<dbReference type="Proteomes" id="UP000219338">
    <property type="component" value="Unassembled WGS sequence"/>
</dbReference>
<evidence type="ECO:0000256" key="1">
    <source>
        <dbReference type="SAM" id="MobiDB-lite"/>
    </source>
</evidence>
<keyword evidence="2" id="KW-0812">Transmembrane</keyword>
<dbReference type="OrthoDB" id="3341843at2759"/>
<feature type="transmembrane region" description="Helical" evidence="2">
    <location>
        <begin position="179"/>
        <end position="199"/>
    </location>
</feature>
<accession>A0A284RDD8</accession>
<organism evidence="4 5">
    <name type="scientific">Armillaria ostoyae</name>
    <name type="common">Armillaria root rot fungus</name>
    <dbReference type="NCBI Taxonomy" id="47428"/>
    <lineage>
        <taxon>Eukaryota</taxon>
        <taxon>Fungi</taxon>
        <taxon>Dikarya</taxon>
        <taxon>Basidiomycota</taxon>
        <taxon>Agaricomycotina</taxon>
        <taxon>Agaricomycetes</taxon>
        <taxon>Agaricomycetidae</taxon>
        <taxon>Agaricales</taxon>
        <taxon>Marasmiineae</taxon>
        <taxon>Physalacriaceae</taxon>
        <taxon>Armillaria</taxon>
    </lineage>
</organism>
<proteinExistence type="predicted"/>
<feature type="region of interest" description="Disordered" evidence="1">
    <location>
        <begin position="285"/>
        <end position="306"/>
    </location>
</feature>
<keyword evidence="2" id="KW-1133">Transmembrane helix</keyword>
<dbReference type="InterPro" id="IPR045340">
    <property type="entry name" value="DUF6533"/>
</dbReference>
<feature type="transmembrane region" description="Helical" evidence="2">
    <location>
        <begin position="12"/>
        <end position="34"/>
    </location>
</feature>
<evidence type="ECO:0000313" key="5">
    <source>
        <dbReference type="Proteomes" id="UP000219338"/>
    </source>
</evidence>
<gene>
    <name evidence="4" type="ORF">ARMOST_10129</name>
</gene>
<keyword evidence="5" id="KW-1185">Reference proteome</keyword>
<dbReference type="AlphaFoldDB" id="A0A284RDD8"/>
<dbReference type="EMBL" id="FUEG01000007">
    <property type="protein sequence ID" value="SJL06787.1"/>
    <property type="molecule type" value="Genomic_DNA"/>
</dbReference>
<protein>
    <recommendedName>
        <fullName evidence="3">DUF6533 domain-containing protein</fullName>
    </recommendedName>
</protein>
<feature type="transmembrane region" description="Helical" evidence="2">
    <location>
        <begin position="81"/>
        <end position="100"/>
    </location>
</feature>
<evidence type="ECO:0000256" key="2">
    <source>
        <dbReference type="SAM" id="Phobius"/>
    </source>
</evidence>
<name>A0A284RDD8_ARMOS</name>
<feature type="domain" description="DUF6533" evidence="3">
    <location>
        <begin position="13"/>
        <end position="59"/>
    </location>
</feature>
<keyword evidence="2" id="KW-0472">Membrane</keyword>
<reference evidence="5" key="1">
    <citation type="journal article" date="2017" name="Nat. Ecol. Evol.">
        <title>Genome expansion and lineage-specific genetic innovations in the forest pathogenic fungi Armillaria.</title>
        <authorList>
            <person name="Sipos G."/>
            <person name="Prasanna A.N."/>
            <person name="Walter M.C."/>
            <person name="O'Connor E."/>
            <person name="Balint B."/>
            <person name="Krizsan K."/>
            <person name="Kiss B."/>
            <person name="Hess J."/>
            <person name="Varga T."/>
            <person name="Slot J."/>
            <person name="Riley R."/>
            <person name="Boka B."/>
            <person name="Rigling D."/>
            <person name="Barry K."/>
            <person name="Lee J."/>
            <person name="Mihaltcheva S."/>
            <person name="LaButti K."/>
            <person name="Lipzen A."/>
            <person name="Waldron R."/>
            <person name="Moloney N.M."/>
            <person name="Sperisen C."/>
            <person name="Kredics L."/>
            <person name="Vagvoelgyi C."/>
            <person name="Patrignani A."/>
            <person name="Fitzpatrick D."/>
            <person name="Nagy I."/>
            <person name="Doyle S."/>
            <person name="Anderson J.B."/>
            <person name="Grigoriev I.V."/>
            <person name="Gueldener U."/>
            <person name="Muensterkoetter M."/>
            <person name="Nagy L.G."/>
        </authorList>
    </citation>
    <scope>NUCLEOTIDE SEQUENCE [LARGE SCALE GENOMIC DNA]</scope>
    <source>
        <strain evidence="5">C18/9</strain>
    </source>
</reference>